<proteinExistence type="predicted"/>
<feature type="region of interest" description="Disordered" evidence="1">
    <location>
        <begin position="1"/>
        <end position="44"/>
    </location>
</feature>
<feature type="compositionally biased region" description="Basic and acidic residues" evidence="1">
    <location>
        <begin position="27"/>
        <end position="44"/>
    </location>
</feature>
<comment type="caution">
    <text evidence="2">The sequence shown here is derived from an EMBL/GenBank/DDBJ whole genome shotgun (WGS) entry which is preliminary data.</text>
</comment>
<dbReference type="OrthoDB" id="5968803at2759"/>
<protein>
    <submittedName>
        <fullName evidence="2">Uncharacterized protein</fullName>
    </submittedName>
</protein>
<sequence>MSQCRTRDKELPKYLRKHRVDAVENNGKQERDAEPSSESSDEHEFYVYSTETTADKSDPWILPLEVNNSIVTVKVDTGSDVNVMSYNEFKTLQNRPKLKQSKTKLKAYNRGDVQVQ</sequence>
<feature type="non-terminal residue" evidence="2">
    <location>
        <position position="116"/>
    </location>
</feature>
<dbReference type="InterPro" id="IPR021109">
    <property type="entry name" value="Peptidase_aspartic_dom_sf"/>
</dbReference>
<dbReference type="EMBL" id="CACRXK020000229">
    <property type="protein sequence ID" value="CAB3979789.1"/>
    <property type="molecule type" value="Genomic_DNA"/>
</dbReference>
<name>A0A6S7FUE6_PARCT</name>
<dbReference type="Gene3D" id="2.40.70.10">
    <property type="entry name" value="Acid Proteases"/>
    <property type="match status" value="1"/>
</dbReference>
<organism evidence="2 3">
    <name type="scientific">Paramuricea clavata</name>
    <name type="common">Red gorgonian</name>
    <name type="synonym">Violescent sea-whip</name>
    <dbReference type="NCBI Taxonomy" id="317549"/>
    <lineage>
        <taxon>Eukaryota</taxon>
        <taxon>Metazoa</taxon>
        <taxon>Cnidaria</taxon>
        <taxon>Anthozoa</taxon>
        <taxon>Octocorallia</taxon>
        <taxon>Malacalcyonacea</taxon>
        <taxon>Plexauridae</taxon>
        <taxon>Paramuricea</taxon>
    </lineage>
</organism>
<evidence type="ECO:0000313" key="3">
    <source>
        <dbReference type="Proteomes" id="UP001152795"/>
    </source>
</evidence>
<evidence type="ECO:0000256" key="1">
    <source>
        <dbReference type="SAM" id="MobiDB-lite"/>
    </source>
</evidence>
<keyword evidence="3" id="KW-1185">Reference proteome</keyword>
<accession>A0A6S7FUE6</accession>
<evidence type="ECO:0000313" key="2">
    <source>
        <dbReference type="EMBL" id="CAB3979789.1"/>
    </source>
</evidence>
<dbReference type="SUPFAM" id="SSF50630">
    <property type="entry name" value="Acid proteases"/>
    <property type="match status" value="1"/>
</dbReference>
<dbReference type="AlphaFoldDB" id="A0A6S7FUE6"/>
<feature type="compositionally biased region" description="Basic and acidic residues" evidence="1">
    <location>
        <begin position="1"/>
        <end position="13"/>
    </location>
</feature>
<dbReference type="Proteomes" id="UP001152795">
    <property type="component" value="Unassembled WGS sequence"/>
</dbReference>
<gene>
    <name evidence="2" type="ORF">PACLA_8A049099</name>
</gene>
<reference evidence="2" key="1">
    <citation type="submission" date="2020-04" db="EMBL/GenBank/DDBJ databases">
        <authorList>
            <person name="Alioto T."/>
            <person name="Alioto T."/>
            <person name="Gomez Garrido J."/>
        </authorList>
    </citation>
    <scope>NUCLEOTIDE SEQUENCE</scope>
    <source>
        <strain evidence="2">A484AB</strain>
    </source>
</reference>